<evidence type="ECO:0000256" key="4">
    <source>
        <dbReference type="SAM" id="Phobius"/>
    </source>
</evidence>
<dbReference type="Pfam" id="PF01915">
    <property type="entry name" value="Glyco_hydro_3_C"/>
    <property type="match status" value="1"/>
</dbReference>
<dbReference type="Pfam" id="PF00933">
    <property type="entry name" value="Glyco_hydro_3"/>
    <property type="match status" value="1"/>
</dbReference>
<dbReference type="SUPFAM" id="SSF52279">
    <property type="entry name" value="Beta-D-glucan exohydrolase, C-terminal domain"/>
    <property type="match status" value="1"/>
</dbReference>
<dbReference type="InterPro" id="IPR036962">
    <property type="entry name" value="Glyco_hydro_3_N_sf"/>
</dbReference>
<dbReference type="SMART" id="SM01217">
    <property type="entry name" value="Fn3_like"/>
    <property type="match status" value="1"/>
</dbReference>
<evidence type="ECO:0000256" key="1">
    <source>
        <dbReference type="ARBA" id="ARBA00005336"/>
    </source>
</evidence>
<dbReference type="InterPro" id="IPR017853">
    <property type="entry name" value="GH"/>
</dbReference>
<dbReference type="InterPro" id="IPR050288">
    <property type="entry name" value="Cellulose_deg_GH3"/>
</dbReference>
<dbReference type="InterPro" id="IPR013783">
    <property type="entry name" value="Ig-like_fold"/>
</dbReference>
<dbReference type="Pfam" id="PF14310">
    <property type="entry name" value="Fn3-like"/>
    <property type="match status" value="1"/>
</dbReference>
<comment type="similarity">
    <text evidence="1">Belongs to the glycosyl hydrolase 3 family.</text>
</comment>
<keyword evidence="2 6" id="KW-0378">Hydrolase</keyword>
<dbReference type="SUPFAM" id="SSF51445">
    <property type="entry name" value="(Trans)glycosidases"/>
    <property type="match status" value="1"/>
</dbReference>
<sequence>MKQKKLRMRGGIFRAIVIPIMSVFVIFAVALTVVTNYFTPSLDAFLGKGAKAYSNPKGTSGWNASYYDFDASNSEEALKNSAVIAEQIADEGEVLLKNDGTLPLKSTTAVTPMGYRYLNPVMSGSGSGSTNTSSDYVYSAEKGITEAFNNVNTKFVDAMKKAATIEVAPKASSGEGGKTAFLGSGLNITEYDVADLKSVASTCKDTVGIVFIGRVSGEGGDLYSLEYEDGTPHELALTQAERNMLDYAKTNCKHVVVVLNSTNTMQVPELQDDNQINAILQIATPGALGFKSLGKILNGTVNPSGRTVDTFVADLTTGPTYANFDNGTGMSDYENTSYTRNIWLAQYLGGAEFKAPFREYEEGVYMGYRWYETASDVGYFTSSNLPAGEADSYYNRDNGVVYPFGYGLSYTTFKQEIVKYDDSGNDITVDVSVTNTGDVAGKEVVQLYYKAPYTQFDVDNSIEKPTANLIAFGKTEELQPGASETVTLTFDKEDMASYCYTHANGNGTTGSYVLEKGDYAITLRADSHDVLDERTTNIAETVWYNGKDGNIRESEKTAQSQLKDDGTTTDTPARTEENPNATYVAASNQFEHANQYMTDSSVGHDVTILTRADWNNTQPSAPTDETRQASDTVKKWLDYGYATSENFGNGEWDEDNDPTIGNDKDSKVYVAEKDAPASGKDNGLTMSNMRGLSYYDKRWDNLLDQLDYNDDQINLALFANGYASGELDSVGKPATSEHDGPQGLALNDNSGNSWVNACSFPSETTMAQTFNVKLAYAMGSAVGEENYFINGGGWYAPAVNMHWSAFSGRNYEYYSEDPLVSGKMAAQVISGAGDKGTYCALKHFAMIEQEEWRSWIPSSWATEQTVREIYLKPFEIAVKEAKKTIKYISDDKGTVSTKTMRAADCMMTSGWSGIGGLWTAYDYNLMTNVLRNEWGFQGFVITDYDQGNGPHDNVAVNRMVRAGVDQHMIDKTLSPGKYTSTGTATGKAALRRAVKNTLYTMANSAQTNNLVPGGKMYYRTSPWRLGVYAVDAIVAAGVVLGVIMTLRRAKDEKLHPENYKSKRSGK</sequence>
<feature type="region of interest" description="Disordered" evidence="3">
    <location>
        <begin position="550"/>
        <end position="579"/>
    </location>
</feature>
<feature type="domain" description="Fibronectin type III-like" evidence="5">
    <location>
        <begin position="443"/>
        <end position="527"/>
    </location>
</feature>
<evidence type="ECO:0000256" key="2">
    <source>
        <dbReference type="ARBA" id="ARBA00022801"/>
    </source>
</evidence>
<evidence type="ECO:0000256" key="3">
    <source>
        <dbReference type="SAM" id="MobiDB-lite"/>
    </source>
</evidence>
<name>A0A2M9HR26_9BIFI</name>
<dbReference type="InterPro" id="IPR002772">
    <property type="entry name" value="Glyco_hydro_3_C"/>
</dbReference>
<dbReference type="PRINTS" id="PR00133">
    <property type="entry name" value="GLHYDRLASE3"/>
</dbReference>
<keyword evidence="7" id="KW-1185">Reference proteome</keyword>
<keyword evidence="4" id="KW-0472">Membrane</keyword>
<feature type="compositionally biased region" description="Polar residues" evidence="3">
    <location>
        <begin position="568"/>
        <end position="579"/>
    </location>
</feature>
<feature type="transmembrane region" description="Helical" evidence="4">
    <location>
        <begin position="1025"/>
        <end position="1046"/>
    </location>
</feature>
<feature type="region of interest" description="Disordered" evidence="3">
    <location>
        <begin position="729"/>
        <end position="748"/>
    </location>
</feature>
<evidence type="ECO:0000313" key="6">
    <source>
        <dbReference type="EMBL" id="PJM79262.1"/>
    </source>
</evidence>
<dbReference type="PANTHER" id="PTHR42715">
    <property type="entry name" value="BETA-GLUCOSIDASE"/>
    <property type="match status" value="1"/>
</dbReference>
<accession>A0A2M9HR26</accession>
<keyword evidence="4" id="KW-1133">Transmembrane helix</keyword>
<reference evidence="6 7" key="1">
    <citation type="submission" date="2017-11" db="EMBL/GenBank/DDBJ databases">
        <title>Draft genome sequences of strains TRE 1, TRE D, TRE H and TRI 7, isolated from tamarins, belonging to four potential novel Bifidobacterium species.</title>
        <authorList>
            <person name="Mattarelli P."/>
            <person name="Modesto M."/>
            <person name="Bonetti A."/>
            <person name="Puglisi E."/>
            <person name="Morelli L."/>
        </authorList>
    </citation>
    <scope>NUCLEOTIDE SEQUENCE [LARGE SCALE GENOMIC DNA]</scope>
    <source>
        <strain evidence="7">TRED</strain>
    </source>
</reference>
<comment type="caution">
    <text evidence="6">The sequence shown here is derived from an EMBL/GenBank/DDBJ whole genome shotgun (WGS) entry which is preliminary data.</text>
</comment>
<feature type="transmembrane region" description="Helical" evidence="4">
    <location>
        <begin position="12"/>
        <end position="38"/>
    </location>
</feature>
<dbReference type="GO" id="GO:0005975">
    <property type="term" value="P:carbohydrate metabolic process"/>
    <property type="evidence" value="ECO:0007669"/>
    <property type="project" value="InterPro"/>
</dbReference>
<dbReference type="Gene3D" id="3.20.20.300">
    <property type="entry name" value="Glycoside hydrolase, family 3, N-terminal domain"/>
    <property type="match status" value="1"/>
</dbReference>
<gene>
    <name evidence="6" type="ORF">CUU80_04275</name>
</gene>
<dbReference type="InterPro" id="IPR001764">
    <property type="entry name" value="Glyco_hydro_3_N"/>
</dbReference>
<keyword evidence="4" id="KW-0812">Transmembrane</keyword>
<dbReference type="RefSeq" id="WP_100496119.1">
    <property type="nucleotide sequence ID" value="NZ_PGLQ01000002.1"/>
</dbReference>
<dbReference type="OrthoDB" id="3187562at2"/>
<feature type="compositionally biased region" description="Basic and acidic residues" evidence="3">
    <location>
        <begin position="550"/>
        <end position="566"/>
    </location>
</feature>
<dbReference type="EMBL" id="PGLQ01000002">
    <property type="protein sequence ID" value="PJM79262.1"/>
    <property type="molecule type" value="Genomic_DNA"/>
</dbReference>
<dbReference type="Gene3D" id="2.60.40.10">
    <property type="entry name" value="Immunoglobulins"/>
    <property type="match status" value="1"/>
</dbReference>
<dbReference type="Proteomes" id="UP000228755">
    <property type="component" value="Unassembled WGS sequence"/>
</dbReference>
<dbReference type="InterPro" id="IPR036881">
    <property type="entry name" value="Glyco_hydro_3_C_sf"/>
</dbReference>
<protein>
    <submittedName>
        <fullName evidence="6">Glycosyl hydrolase family 3</fullName>
    </submittedName>
</protein>
<dbReference type="AlphaFoldDB" id="A0A2M9HR26"/>
<dbReference type="GO" id="GO:0004553">
    <property type="term" value="F:hydrolase activity, hydrolyzing O-glycosyl compounds"/>
    <property type="evidence" value="ECO:0007669"/>
    <property type="project" value="InterPro"/>
</dbReference>
<evidence type="ECO:0000313" key="7">
    <source>
        <dbReference type="Proteomes" id="UP000228755"/>
    </source>
</evidence>
<dbReference type="InterPro" id="IPR026891">
    <property type="entry name" value="Fn3-like"/>
</dbReference>
<evidence type="ECO:0000259" key="5">
    <source>
        <dbReference type="SMART" id="SM01217"/>
    </source>
</evidence>
<dbReference type="PANTHER" id="PTHR42715:SF10">
    <property type="entry name" value="BETA-GLUCOSIDASE"/>
    <property type="match status" value="1"/>
</dbReference>
<organism evidence="6 7">
    <name type="scientific">Bifidobacterium scaligerum</name>
    <dbReference type="NCBI Taxonomy" id="2052656"/>
    <lineage>
        <taxon>Bacteria</taxon>
        <taxon>Bacillati</taxon>
        <taxon>Actinomycetota</taxon>
        <taxon>Actinomycetes</taxon>
        <taxon>Bifidobacteriales</taxon>
        <taxon>Bifidobacteriaceae</taxon>
        <taxon>Bifidobacterium</taxon>
    </lineage>
</organism>
<dbReference type="Gene3D" id="3.40.50.1700">
    <property type="entry name" value="Glycoside hydrolase family 3 C-terminal domain"/>
    <property type="match status" value="1"/>
</dbReference>
<proteinExistence type="inferred from homology"/>